<comment type="caution">
    <text evidence="1">The sequence shown here is derived from an EMBL/GenBank/DDBJ whole genome shotgun (WGS) entry which is preliminary data.</text>
</comment>
<evidence type="ECO:0000313" key="1">
    <source>
        <dbReference type="EMBL" id="KYH30019.1"/>
    </source>
</evidence>
<proteinExistence type="predicted"/>
<dbReference type="PATRIC" id="fig|1121305.3.peg.664"/>
<accession>A0A151AQU6</accession>
<keyword evidence="2" id="KW-1185">Reference proteome</keyword>
<sequence length="37" mass="4530">MIKEGIYEQVICEKLKNKLRELDLDKYLLKKETIYVE</sequence>
<dbReference type="AlphaFoldDB" id="A0A151AQU6"/>
<protein>
    <submittedName>
        <fullName evidence="1">Uncharacterized protein</fullName>
    </submittedName>
</protein>
<name>A0A151AQU6_9CLOT</name>
<dbReference type="Proteomes" id="UP000075374">
    <property type="component" value="Unassembled WGS sequence"/>
</dbReference>
<gene>
    <name evidence="1" type="ORF">CLCOL_06570</name>
</gene>
<evidence type="ECO:0000313" key="2">
    <source>
        <dbReference type="Proteomes" id="UP000075374"/>
    </source>
</evidence>
<reference evidence="1 2" key="1">
    <citation type="submission" date="2016-02" db="EMBL/GenBank/DDBJ databases">
        <title>Genome sequence of Clostridium colicanis DSM 13634.</title>
        <authorList>
            <person name="Poehlein A."/>
            <person name="Daniel R."/>
        </authorList>
    </citation>
    <scope>NUCLEOTIDE SEQUENCE [LARGE SCALE GENOMIC DNA]</scope>
    <source>
        <strain evidence="1 2">DSM 13634</strain>
    </source>
</reference>
<organism evidence="1 2">
    <name type="scientific">Clostridium colicanis DSM 13634</name>
    <dbReference type="NCBI Taxonomy" id="1121305"/>
    <lineage>
        <taxon>Bacteria</taxon>
        <taxon>Bacillati</taxon>
        <taxon>Bacillota</taxon>
        <taxon>Clostridia</taxon>
        <taxon>Eubacteriales</taxon>
        <taxon>Clostridiaceae</taxon>
        <taxon>Clostridium</taxon>
    </lineage>
</organism>
<dbReference type="STRING" id="1121305.CLCOL_06570"/>
<dbReference type="EMBL" id="LTBB01000002">
    <property type="protein sequence ID" value="KYH30019.1"/>
    <property type="molecule type" value="Genomic_DNA"/>
</dbReference>